<organism evidence="1 2">
    <name type="scientific">Trichothecium roseum</name>
    <dbReference type="NCBI Taxonomy" id="47278"/>
    <lineage>
        <taxon>Eukaryota</taxon>
        <taxon>Fungi</taxon>
        <taxon>Dikarya</taxon>
        <taxon>Ascomycota</taxon>
        <taxon>Pezizomycotina</taxon>
        <taxon>Sordariomycetes</taxon>
        <taxon>Hypocreomycetidae</taxon>
        <taxon>Hypocreales</taxon>
        <taxon>Hypocreales incertae sedis</taxon>
        <taxon>Trichothecium</taxon>
    </lineage>
</organism>
<reference evidence="1" key="1">
    <citation type="submission" date="2022-10" db="EMBL/GenBank/DDBJ databases">
        <title>Complete Genome of Trichothecium roseum strain YXFP-22015, a Plant Pathogen Isolated from Citrus.</title>
        <authorList>
            <person name="Wang Y."/>
            <person name="Zhu L."/>
        </authorList>
    </citation>
    <scope>NUCLEOTIDE SEQUENCE</scope>
    <source>
        <strain evidence="1">YXFP-22015</strain>
    </source>
</reference>
<evidence type="ECO:0000313" key="2">
    <source>
        <dbReference type="Proteomes" id="UP001163324"/>
    </source>
</evidence>
<accession>A0ACC0V0F3</accession>
<keyword evidence="2" id="KW-1185">Reference proteome</keyword>
<gene>
    <name evidence="1" type="ORF">N3K66_004142</name>
</gene>
<dbReference type="EMBL" id="CM047943">
    <property type="protein sequence ID" value="KAI9899880.1"/>
    <property type="molecule type" value="Genomic_DNA"/>
</dbReference>
<name>A0ACC0V0F3_9HYPO</name>
<sequence length="4917" mass="540235">MAMDSCTPLSVLNPQPAKVPGPGLLHELVAAPSPAVTALEHAQHSTHTRYTYTQLHRAADAIAHRIANAVEHNNSSQQVVPLLIEQSPTLYAAQLGILKSGAAFCPLNIDAPPERVVFIINDVAAHVVVVSKELASKIPSECKATVLTVDFEDELSHDAGSSCETQHPQPTPEDLSYVMYTSGSMGTPKGVGISHGAVTQALLAHDRHIPQFSRFLQFAAPTFDVSVFEVFFPLFRGSALISARRAELLNDLPKVIRDMDVDACELTPTVAASLLRKREFVPKLGLLLTIGEMLSAPVVEEFGGNGMKESILWAMYGPTEATIHCTLQPAMSVSSTVNNIGVPLQTVSCFVIEPAGDVCGPQHFKLLPQGEIGELAVGGHQLACGYINREEQTTAAFIGSPYGLVYRTGDKARLLSDGTLECLGRLSDGQVKLRGQRLELGEVEQALMRAAGCFGAVAVVENSILIGFCAGDESLSEEAIQQVCEKWLPRFMIPNEFVILSQFPRLPSGKADKKALLAHYHNAKSENNLGDDKIEAISPFQRQVMNCVSEVLNVQVQPETKLKHVGLDSLKAILLSSPLKGIGVDVQASDILSMERISDIWNSRTGHKISGSDNSIDAPSLLSHLDDIVSENPTLTQMEQCIEDIHACTPLQLAMLSETARNPSLYWNDVEFEDDSGSSSEKIVEALEQVIGKNEILRTGYVPWKNEYVAIVFKAEERGRTCPVLRDDFVIEDSTSDGAALLTPFRFAVESNPGEKGRFSFQLHHVIYDGWSMDLILSDVQTILRGRQLDDRLPFRRLIGLYSNRAKASESSDAGMFWKQHLMSWNKTTFPRLRGNEAVIDEILSTEMALSIAPSTIQSLTNEIGCSDQVFFQAALAFVWAGVLGNSDVVLGSVTSGRTIGPPGIEGVIGPCMASLPLRINLGEYSKSADLLRYVHASNRAMMKYSSVSLSSIQKMIGIHPGDTIYDILFVYQESPYSPSKTNNPFLQCRHIDRSETKLLFEVTPTSDTYTVQATYHSDSITTSMADSLMQQFSKVVTTMVSKRNELLGSLMCISKTPVSVFNQNPQTLQSTPDLASMVEEVVDRNPCDQAICFSAVKTDGGLRTTSLTFQELNDLSNQVAHFVRSLGAKTGAIVGIVMDKSPLLYASILGLVKAGCGYLPLLPTTPITRIQNIVEQAELSLCLTDDDSTDPLQDVTSINLVNIQRARLETFPNSNLRIPADGSRIAYVIYTSGTTGNPKGVACTQLNITANVFYLRKLYPQGEGRQSRLLQACSQAFDVSVFEIFYTWCAGMCLCSGTNDTLFNDLELAIREMDITHLSLTPTVASLIDPANVPSIEFLVTSGEPMTQAVYEKWGPILWQGYGPSETTNICSVKPMGRHERIEHLGWTFPNTSVCVLPPGELEPLPMGWVGEFCFGGDQVAAGYLNMPELTATKFIQHSRFGRIYRSGDIGRMLPDGSLIILGRLDDQLKLRGQRIEAAEINTVITSTEHASSAITLLVKRDNEAAEQLVSYYTPSVPDSPRPFPLINQETNQILFSALASRLPVYMIPSYLIPVLSIPRTSSGKVDRRSLLQHFSGLDRDQLESAAHNTGLEDEGEDWSILEQSIANVIKSWLKVDGVILARWTPFATLGIDSISAIGLARALSEKLERRVTISAILRAPSIAELSRLLETALPRKSSCDSGIGMFSDELISHVKYDFDAKSRTVEEVLPSTPLQEAMLSGTSRGYYNKVLLRLRGDSSQMQGYWAEMTRRHAILRTCFISTTDIDHSIAQVVLQDWEVAWSYIQGEGVSLDDSIDGHLQMLPEPIDSGIPPVSLAIINTGGSEFLSFICHHALYDGVAVENLFGEIEALARGDTLSDPPSYKHFLNEALDLPQDYEDFWRKQLHEYRPMTLFRKCQAQEAYQATYSMPIEIPLQKVQDKLKSLNISMLALCQGAWLNTLYVASDMPDICFGNVMSGRTADVDGIDNLVAPCFNTIPVREDIRNHTHGADLLQNLHRLNAKVLPYQHTPLRTIQRLVNRQGLGLVDTLLLLQQPEREMDSALWTVERDAGDMDLPLACEIIPCPKANTLALKVHYEVTTVGEEAASTFASVFEYLLKGLLASPYAPLASRSGLPPIFQERLERLPVQVDSHVGVDEDNYAGSDSEAWSFEELKICKVLCKLSGVPAKHISRSRSIYQLGLDSINAVQIASLLRREGIDLMASDVIENPTCARLASHITSKGIARKSTNKARAYNLQDFSSEVWDQVTEKSPGAHDVEAILPCTPMQSAMLTMFLQSKQSNYYFNTITFSMEPSVSIQQLTEAWAVLQQHHPMLRTGFVPITHRASTFAMVRRKPVASTLPVTVIDAHNHVVSLQERKSCLSRGFKEQMYMSPWHVDLESSPQGVKMSLHIHHALYDAQSLKCLLHGLSMQLNGMKIPRFGTVEEGLSEILHRAQDEAGSAAQFWEGFKSSTVVNSFPVLTPLREQGVSIHTCGMHSNLSFKDLEQAAAKASVSIQAIVQAAWTRILSSYLGEESVVFGVVLSGRTSEATRDAPLPCITTIPVIAANSASNATLMKEMMSFNSKLHKYQYAPLSQIQRWLGHPASPIFDTLLSYHGKPERPSLGQPWTVTGDDATVEYPLSLEIEPQPGGPIKLCITHNTDVVPSDQAILILKQFDAIMSHLALHPDGEENDLSRFQPDLFAILPAEVPVMETPVQYLHQFVEMQAKLRPNKIALEFVDRLDVDAKVADYKRWSFRELDEMGNRVADMLANEAPANSIVAIHFEKSPEAYFAILGILKAGCSFVALDPTAPEARKAFILKDSNAPCLLTSDSGDSLQIGDSAIKVLQISSNSLASWSSKTRDIESSITPESTCYCLYTSGTTGTPKGCEITHDNAVQAMMAFQELFRGHWEDDSRWLQFAALHFDVSVLEQYWSWGVGMTVVSAVKDVILEDLTGFINTLDITHIDLTPSLARLTHPDEVPSLCRGVFITGGESLKQEILDVWGPRAIIYNAYGPTEATIGVTMYQRVPINGRPSNIGKQFPNVGSYVFHPGTEIPVLRGGVGELCLSGKLVGKGYLGRPDLTEDRFPTLQTYKDRVYRTGDLVRVLHDGCFDFLGRADDQVKLRGQRLEIGEINHTIRGVPEIHDVATVVTGSNDKSVLVSFLVSASATQGGKDLVILSDTEGLGTKAKAACRERLPGYMVPTYCLMLPFIPLSSNNKAEVKQLKQLFGELSHEQLMSLNSAASPSVLGAASEAVQAILHALSEFSTIPVDDMSPSISIFDVGVDSISVLRVDRMLRARGLGSKPAVILRNPVVMDLATALSSERDETRLGLVGETRQRVRAFEHRYRSFVTTELGVATDRIEYIAPCSPLQEGILAKSLTGGSRGNYFNAFVLDLLNTIPIGSLISAWDQLISSEPILRTIFLNTPEGFAQVALKHMELPWFTCEVQNTDEFEQELKSKHSEWIAANSAQVQTPFRLLHVQGPDISRLVIYIFHALYDGNSFDMLLNNLGLILKGRQVPLSPPFLDSLVHGPLIDHSYCKDYWVRYLKEWNPSPMPALVTDTSLGYTTAQATISADLVEDVRRVHGSTLQSVLLAAWAYVLRKYHPKGVSLGVIMSGRSIDLPGVERTNGPLFNTLPFFAKLDQNESWSALVRSCHDFCASTLSFPHVALQSIQKWCSRGKPLFDTLFTLQISQDEEDGDSKNDLWTLVDAPMQPDYPLALEITRSKDGLLHMSLVAQRHIANETVLHELLQEFERVITISRAEPDHVIQTISNASSYTDVNGLGHSSPSRAEITERRGESQEAFHWTEVATTLREELATLANMPVDGITETTTTLELGLDSIDVIKLSAKLKQRGIKLSPARLMRLQNIVDMTASIEEQSEAREDATTNGEYQEAYEQIKTKLLGYTRANCVDDPDIETVLPPTPLQESMIAAMIESEFKAYFNHDVLEVHKGMDLGRLRLAFMQVIECNAILRTGFMPIEQQDLDMAYAQVVYKTSTQAIETLCLNHLAEVDRVIEENIETAKLGRGKRGLLQLSLVEVEGRHLLVISISHALYDGWSLDLMYQQIYRAYNGEKLMRVPSEPFLSRMTSSKTLQADKFWSDHLQDASPTTLPALRTARDGNISEVFKADRCSSEPLSDILSFCKSQSVSLLALCQACWALTLARLCKQLDVVFGMIMSGRDAEDTGDLMFPTINTVAARYILHGSSGSFVRQVESATRSMRQYQSYPLRKALMAAKRPGGGLFNSLFMLQKAAEGDGTPQLLTSIRGQSALDYPICAEAEAVSNDLIWRLACQPSHISAGHAEEIVSDLDSILSYLVHSPNSDLLSFNRDGVSICGMPATPLSPVEDSQQPKIKPLANGLGWDEPATTIREVLSKVSGVPTEQIGMHDTLFHLGLDSISAIKVASLLRKKSIRLGSRDLIVAEGIWQMAAMCRTPRMTLEQRPASEAWTAPPDIHIDDLLQKNGLDKERVEVTLPALPMQVYMVAAWQNANGAIFYPEFEYLLKNGCSITQKQIEDAWQLMVSSTPVLRTTLVPTTSRELPLLQVISKAADTADSTASSSPQRLWSFRVDRDKSDEWVLRLGIHHALYDGVSLPAIMDRLAGIINSEQLRVSPDDISPWAEITTANTLAENRQRRRQFWTEYLRACNGSAAMPNRETGTCCPVRPSHHVKRSAVADVASLRRVAASHGVGIQSLLLAAYAKVLAARDPMERGGGGGPHDGGGRDPHHDETTMVVFGIYLGNRSSGALDEAADVSPTFPRLNLVPLKVAVPASPGVGNSNTSGSSVVDIASAIQRDLGEISSHGGAEVGLWEIFEWTGLRMTSFVNFISLPDVDVVDMDAETGASREGDGARTGAVALVPVEGVASAAEGSRDMSQMGDLVVRDAYLPALDVEASLKGESMDIGVFGAAEGETAAEVLVQEITASLLTAAAVA</sequence>
<evidence type="ECO:0000313" key="1">
    <source>
        <dbReference type="EMBL" id="KAI9899880.1"/>
    </source>
</evidence>
<dbReference type="Proteomes" id="UP001163324">
    <property type="component" value="Chromosome 4"/>
</dbReference>
<proteinExistence type="predicted"/>
<comment type="caution">
    <text evidence="1">The sequence shown here is derived from an EMBL/GenBank/DDBJ whole genome shotgun (WGS) entry which is preliminary data.</text>
</comment>
<protein>
    <submittedName>
        <fullName evidence="1">Uncharacterized protein</fullName>
    </submittedName>
</protein>